<protein>
    <submittedName>
        <fullName evidence="7">Carboxypeptidase G2</fullName>
        <ecNumber evidence="7">3.4.17.11</ecNumber>
    </submittedName>
</protein>
<feature type="active site" description="Proton acceptor" evidence="5">
    <location>
        <position position="170"/>
    </location>
</feature>
<evidence type="ECO:0000256" key="3">
    <source>
        <dbReference type="ARBA" id="ARBA00022801"/>
    </source>
</evidence>
<dbReference type="InterPro" id="IPR001261">
    <property type="entry name" value="ArgE/DapE_CS"/>
</dbReference>
<evidence type="ECO:0000259" key="6">
    <source>
        <dbReference type="Pfam" id="PF07687"/>
    </source>
</evidence>
<dbReference type="Pfam" id="PF07687">
    <property type="entry name" value="M20_dimer"/>
    <property type="match status" value="1"/>
</dbReference>
<evidence type="ECO:0000256" key="2">
    <source>
        <dbReference type="ARBA" id="ARBA00022723"/>
    </source>
</evidence>
<dbReference type="Pfam" id="PF01546">
    <property type="entry name" value="Peptidase_M20"/>
    <property type="match status" value="1"/>
</dbReference>
<name>A0A0M0EFM1_KOMEU</name>
<evidence type="ECO:0000256" key="5">
    <source>
        <dbReference type="PIRSR" id="PIRSR037238-1"/>
    </source>
</evidence>
<evidence type="ECO:0000256" key="4">
    <source>
        <dbReference type="ARBA" id="ARBA00022833"/>
    </source>
</evidence>
<dbReference type="PANTHER" id="PTHR43808">
    <property type="entry name" value="ACETYLORNITHINE DEACETYLASE"/>
    <property type="match status" value="1"/>
</dbReference>
<dbReference type="EMBL" id="LHUQ01000015">
    <property type="protein sequence ID" value="KON64062.1"/>
    <property type="molecule type" value="Genomic_DNA"/>
</dbReference>
<dbReference type="GO" id="GO:0046872">
    <property type="term" value="F:metal ion binding"/>
    <property type="evidence" value="ECO:0007669"/>
    <property type="project" value="UniProtKB-KW"/>
</dbReference>
<dbReference type="GO" id="GO:0004180">
    <property type="term" value="F:carboxypeptidase activity"/>
    <property type="evidence" value="ECO:0007669"/>
    <property type="project" value="UniProtKB-KW"/>
</dbReference>
<keyword evidence="4" id="KW-0862">Zinc</keyword>
<dbReference type="Proteomes" id="UP000037566">
    <property type="component" value="Unassembled WGS sequence"/>
</dbReference>
<dbReference type="CDD" id="cd03885">
    <property type="entry name" value="M20_CPDG2"/>
    <property type="match status" value="1"/>
</dbReference>
<dbReference type="SUPFAM" id="SSF55031">
    <property type="entry name" value="Bacterial exopeptidase dimerisation domain"/>
    <property type="match status" value="1"/>
</dbReference>
<keyword evidence="8" id="KW-1185">Reference proteome</keyword>
<dbReference type="InterPro" id="IPR050072">
    <property type="entry name" value="Peptidase_M20A"/>
</dbReference>
<dbReference type="Gene3D" id="3.40.630.10">
    <property type="entry name" value="Zn peptidases"/>
    <property type="match status" value="1"/>
</dbReference>
<comment type="caution">
    <text evidence="7">The sequence shown here is derived from an EMBL/GenBank/DDBJ whole genome shotgun (WGS) entry which is preliminary data.</text>
</comment>
<evidence type="ECO:0000313" key="7">
    <source>
        <dbReference type="EMBL" id="KON64062.1"/>
    </source>
</evidence>
<dbReference type="PATRIC" id="fig|33995.3.peg.2690"/>
<feature type="active site" evidence="5">
    <location>
        <position position="108"/>
    </location>
</feature>
<comment type="cofactor">
    <cofactor evidence="1">
        <name>Zn(2+)</name>
        <dbReference type="ChEBI" id="CHEBI:29105"/>
    </cofactor>
</comment>
<dbReference type="PIRSF" id="PIRSF037238">
    <property type="entry name" value="Carboxypeptidase_G2"/>
    <property type="match status" value="1"/>
</dbReference>
<feature type="domain" description="Peptidase M20 dimerisation" evidence="6">
    <location>
        <begin position="205"/>
        <end position="288"/>
    </location>
</feature>
<organism evidence="7 8">
    <name type="scientific">Komagataeibacter europaeus</name>
    <name type="common">Gluconacetobacter europaeus</name>
    <dbReference type="NCBI Taxonomy" id="33995"/>
    <lineage>
        <taxon>Bacteria</taxon>
        <taxon>Pseudomonadati</taxon>
        <taxon>Pseudomonadota</taxon>
        <taxon>Alphaproteobacteria</taxon>
        <taxon>Acetobacterales</taxon>
        <taxon>Acetobacteraceae</taxon>
        <taxon>Komagataeibacter</taxon>
    </lineage>
</organism>
<keyword evidence="7" id="KW-0121">Carboxypeptidase</keyword>
<gene>
    <name evidence="7" type="primary">cpg2</name>
    <name evidence="7" type="ORF">KOEU_24130</name>
</gene>
<dbReference type="InterPro" id="IPR017150">
    <property type="entry name" value="Pept_M20_glutamate_carboxypep"/>
</dbReference>
<accession>A0A0M0EFM1</accession>
<proteinExistence type="predicted"/>
<evidence type="ECO:0000256" key="1">
    <source>
        <dbReference type="ARBA" id="ARBA00001947"/>
    </source>
</evidence>
<evidence type="ECO:0000313" key="8">
    <source>
        <dbReference type="Proteomes" id="UP000037566"/>
    </source>
</evidence>
<keyword evidence="2" id="KW-0479">Metal-binding</keyword>
<reference evidence="7" key="1">
    <citation type="submission" date="2015-08" db="EMBL/GenBank/DDBJ databases">
        <title>Draft genome sequence of Komagataeibacter europaeus CECT 8546 a cellulose producer strain from vinegar produced by the traditional method.</title>
        <authorList>
            <person name="Poehlein A."/>
            <person name="Valera M.J."/>
            <person name="Haack F.S."/>
            <person name="Mas A."/>
            <person name="Daniel R."/>
            <person name="Streit W.R."/>
            <person name="Mateo E."/>
        </authorList>
    </citation>
    <scope>NUCLEOTIDE SEQUENCE [LARGE SCALE GENOMIC DNA]</scope>
    <source>
        <strain evidence="7">CECT 8546</strain>
    </source>
</reference>
<dbReference type="Gene3D" id="3.30.70.360">
    <property type="match status" value="1"/>
</dbReference>
<dbReference type="InterPro" id="IPR036264">
    <property type="entry name" value="Bact_exopeptidase_dim_dom"/>
</dbReference>
<keyword evidence="7" id="KW-0645">Protease</keyword>
<keyword evidence="3 7" id="KW-0378">Hydrolase</keyword>
<dbReference type="STRING" id="33995.KOEU_24130"/>
<dbReference type="PROSITE" id="PS00758">
    <property type="entry name" value="ARGE_DAPE_CPG2_1"/>
    <property type="match status" value="1"/>
</dbReference>
<dbReference type="AlphaFoldDB" id="A0A0M0EFM1"/>
<dbReference type="InterPro" id="IPR011650">
    <property type="entry name" value="Peptidase_M20_dimer"/>
</dbReference>
<dbReference type="InterPro" id="IPR002933">
    <property type="entry name" value="Peptidase_M20"/>
</dbReference>
<sequence>MISPLVYYCKITRCALAAMARDPRRQVTDMIEEHTLLNEIRSWVEIESPTDCTAAVNHMMDRAQATARTGGLQSRRYPGTHGYGDHVLVHAPGDDLARPGILVLSHLDTVHPPGTITHKLPFRVEGDLAYGPGIYDMKSGAMMALAAMCSLVRRGQSTPLPARQLFVSDEEIGSISSRPLIEELARGARYALVTEPARPGGEIVTGRKGTARFTMQVTGRPAHAGTHHAQGQSAIKELAQQILDLEAMTDYAQGITINVGLIQGGTGANVVPETAVAEIDMRMPDSATGLPTVNRILAAAPHNPETQVTITGGINRPGYSKDAAITALFSHAAQLAGRYGIELRDVSSGGGSDGNFTAAMGVPTLDGLGPIGAGAHTLHEHIRIPSLMPRTLLFRDLLATLA</sequence>
<dbReference type="SUPFAM" id="SSF53187">
    <property type="entry name" value="Zn-dependent exopeptidases"/>
    <property type="match status" value="1"/>
</dbReference>
<dbReference type="EC" id="3.4.17.11" evidence="7"/>
<dbReference type="PANTHER" id="PTHR43808:SF9">
    <property type="entry name" value="BLL0789 PROTEIN"/>
    <property type="match status" value="1"/>
</dbReference>